<dbReference type="GO" id="GO:0008654">
    <property type="term" value="P:phospholipid biosynthetic process"/>
    <property type="evidence" value="ECO:0007669"/>
    <property type="project" value="InterPro"/>
</dbReference>
<feature type="transmembrane region" description="Helical" evidence="3">
    <location>
        <begin position="99"/>
        <end position="117"/>
    </location>
</feature>
<keyword evidence="3" id="KW-1133">Transmembrane helix</keyword>
<dbReference type="GO" id="GO:0016020">
    <property type="term" value="C:membrane"/>
    <property type="evidence" value="ECO:0007669"/>
    <property type="project" value="InterPro"/>
</dbReference>
<evidence type="ECO:0000313" key="4">
    <source>
        <dbReference type="EMBL" id="SHK10573.1"/>
    </source>
</evidence>
<gene>
    <name evidence="4" type="ORF">SAMN05444280_1702</name>
</gene>
<reference evidence="4 5" key="1">
    <citation type="submission" date="2016-11" db="EMBL/GenBank/DDBJ databases">
        <authorList>
            <person name="Jaros S."/>
            <person name="Januszkiewicz K."/>
            <person name="Wedrychowicz H."/>
        </authorList>
    </citation>
    <scope>NUCLEOTIDE SEQUENCE [LARGE SCALE GENOMIC DNA]</scope>
    <source>
        <strain evidence="4 5">DSM 27063</strain>
    </source>
</reference>
<dbReference type="InterPro" id="IPR000462">
    <property type="entry name" value="CDP-OH_P_trans"/>
</dbReference>
<keyword evidence="3" id="KW-0472">Membrane</keyword>
<dbReference type="RefSeq" id="WP_073174162.1">
    <property type="nucleotide sequence ID" value="NZ_FQZE01000070.1"/>
</dbReference>
<organism evidence="4 5">
    <name type="scientific">Tangfeifania diversioriginum</name>
    <dbReference type="NCBI Taxonomy" id="1168035"/>
    <lineage>
        <taxon>Bacteria</taxon>
        <taxon>Pseudomonadati</taxon>
        <taxon>Bacteroidota</taxon>
        <taxon>Bacteroidia</taxon>
        <taxon>Marinilabiliales</taxon>
        <taxon>Prolixibacteraceae</taxon>
        <taxon>Tangfeifania</taxon>
    </lineage>
</organism>
<comment type="similarity">
    <text evidence="2">Belongs to the CDP-alcohol phosphatidyltransferase class-I family.</text>
</comment>
<feature type="transmembrane region" description="Helical" evidence="3">
    <location>
        <begin position="154"/>
        <end position="175"/>
    </location>
</feature>
<name>A0A1M6PRK5_9BACT</name>
<dbReference type="Proteomes" id="UP000184050">
    <property type="component" value="Unassembled WGS sequence"/>
</dbReference>
<dbReference type="Gene3D" id="1.20.120.1760">
    <property type="match status" value="1"/>
</dbReference>
<sequence length="199" mass="22845">MKQLIIRGENTLNIPNFISLYRLLAFPVILYMALTGHEQGFVILLCISLVSDVLDGNIARFFKLQTHFGAALDNLADICTYAMALLGIFIFKWTEIEPHALILYLFLGVFVLSYIVSFMRFGKIPGLHLYSAVSAGYAQSIFFFFLFVFGFYPWMLYVVATWGIIAYTEKIFVLLKLDDIKIGVKGLYWLIKKEKEQVH</sequence>
<dbReference type="InterPro" id="IPR048254">
    <property type="entry name" value="CDP_ALCOHOL_P_TRANSF_CS"/>
</dbReference>
<dbReference type="InterPro" id="IPR043130">
    <property type="entry name" value="CDP-OH_PTrfase_TM_dom"/>
</dbReference>
<evidence type="ECO:0000256" key="1">
    <source>
        <dbReference type="ARBA" id="ARBA00022679"/>
    </source>
</evidence>
<dbReference type="AlphaFoldDB" id="A0A1M6PRK5"/>
<keyword evidence="1 2" id="KW-0808">Transferase</keyword>
<keyword evidence="3" id="KW-0812">Transmembrane</keyword>
<dbReference type="EMBL" id="FQZE01000070">
    <property type="protein sequence ID" value="SHK10573.1"/>
    <property type="molecule type" value="Genomic_DNA"/>
</dbReference>
<dbReference type="Pfam" id="PF01066">
    <property type="entry name" value="CDP-OH_P_transf"/>
    <property type="match status" value="1"/>
</dbReference>
<evidence type="ECO:0000256" key="2">
    <source>
        <dbReference type="RuleBase" id="RU003750"/>
    </source>
</evidence>
<proteinExistence type="inferred from homology"/>
<dbReference type="STRING" id="1168035.SAMN05444280_1702"/>
<keyword evidence="5" id="KW-1185">Reference proteome</keyword>
<feature type="transmembrane region" description="Helical" evidence="3">
    <location>
        <begin position="40"/>
        <end position="62"/>
    </location>
</feature>
<protein>
    <submittedName>
        <fullName evidence="4">CDP-diacylglycerol--glycerol-3-phosphate 3-phosphatidyltransferase</fullName>
    </submittedName>
</protein>
<dbReference type="OrthoDB" id="9785031at2"/>
<feature type="transmembrane region" description="Helical" evidence="3">
    <location>
        <begin position="12"/>
        <end position="34"/>
    </location>
</feature>
<accession>A0A1M6PRK5</accession>
<dbReference type="GO" id="GO:0016780">
    <property type="term" value="F:phosphotransferase activity, for other substituted phosphate groups"/>
    <property type="evidence" value="ECO:0007669"/>
    <property type="project" value="InterPro"/>
</dbReference>
<dbReference type="PROSITE" id="PS00379">
    <property type="entry name" value="CDP_ALCOHOL_P_TRANSF"/>
    <property type="match status" value="1"/>
</dbReference>
<feature type="transmembrane region" description="Helical" evidence="3">
    <location>
        <begin position="74"/>
        <end position="93"/>
    </location>
</feature>
<evidence type="ECO:0000256" key="3">
    <source>
        <dbReference type="SAM" id="Phobius"/>
    </source>
</evidence>
<evidence type="ECO:0000313" key="5">
    <source>
        <dbReference type="Proteomes" id="UP000184050"/>
    </source>
</evidence>